<comment type="similarity">
    <text evidence="1">Belongs to the 'GDSL' lipolytic enzyme family.</text>
</comment>
<dbReference type="Proteomes" id="UP001153076">
    <property type="component" value="Unassembled WGS sequence"/>
</dbReference>
<evidence type="ECO:0008006" key="5">
    <source>
        <dbReference type="Google" id="ProtNLM"/>
    </source>
</evidence>
<gene>
    <name evidence="3" type="ORF">Cgig2_012947</name>
</gene>
<feature type="chain" id="PRO_5040453018" description="GDSL esterase/lipase EXL3" evidence="2">
    <location>
        <begin position="31"/>
        <end position="367"/>
    </location>
</feature>
<dbReference type="PANTHER" id="PTHR45642">
    <property type="entry name" value="GDSL ESTERASE/LIPASE EXL3"/>
    <property type="match status" value="1"/>
</dbReference>
<name>A0A9Q1GQS7_9CARY</name>
<dbReference type="EMBL" id="JAKOGI010002105">
    <property type="protein sequence ID" value="KAJ8422933.1"/>
    <property type="molecule type" value="Genomic_DNA"/>
</dbReference>
<keyword evidence="2" id="KW-0732">Signal</keyword>
<evidence type="ECO:0000256" key="1">
    <source>
        <dbReference type="ARBA" id="ARBA00008668"/>
    </source>
</evidence>
<dbReference type="CDD" id="cd01837">
    <property type="entry name" value="SGNH_plant_lipase_like"/>
    <property type="match status" value="1"/>
</dbReference>
<evidence type="ECO:0000256" key="2">
    <source>
        <dbReference type="SAM" id="SignalP"/>
    </source>
</evidence>
<dbReference type="GO" id="GO:0016788">
    <property type="term" value="F:hydrolase activity, acting on ester bonds"/>
    <property type="evidence" value="ECO:0007669"/>
    <property type="project" value="InterPro"/>
</dbReference>
<feature type="signal peptide" evidence="2">
    <location>
        <begin position="1"/>
        <end position="30"/>
    </location>
</feature>
<dbReference type="Gene3D" id="3.40.50.1110">
    <property type="entry name" value="SGNH hydrolase"/>
    <property type="match status" value="1"/>
</dbReference>
<dbReference type="InterPro" id="IPR001087">
    <property type="entry name" value="GDSL"/>
</dbReference>
<organism evidence="3 4">
    <name type="scientific">Carnegiea gigantea</name>
    <dbReference type="NCBI Taxonomy" id="171969"/>
    <lineage>
        <taxon>Eukaryota</taxon>
        <taxon>Viridiplantae</taxon>
        <taxon>Streptophyta</taxon>
        <taxon>Embryophyta</taxon>
        <taxon>Tracheophyta</taxon>
        <taxon>Spermatophyta</taxon>
        <taxon>Magnoliopsida</taxon>
        <taxon>eudicotyledons</taxon>
        <taxon>Gunneridae</taxon>
        <taxon>Pentapetalae</taxon>
        <taxon>Caryophyllales</taxon>
        <taxon>Cactineae</taxon>
        <taxon>Cactaceae</taxon>
        <taxon>Cactoideae</taxon>
        <taxon>Echinocereeae</taxon>
        <taxon>Carnegiea</taxon>
    </lineage>
</organism>
<keyword evidence="4" id="KW-1185">Reference proteome</keyword>
<dbReference type="InterPro" id="IPR035669">
    <property type="entry name" value="SGNH_plant_lipase-like"/>
</dbReference>
<dbReference type="PANTHER" id="PTHR45642:SF150">
    <property type="entry name" value="GDSL ESTERASE_LIPASE EXL3"/>
    <property type="match status" value="1"/>
</dbReference>
<dbReference type="Pfam" id="PF00657">
    <property type="entry name" value="Lipase_GDSL"/>
    <property type="match status" value="1"/>
</dbReference>
<dbReference type="InterPro" id="IPR036514">
    <property type="entry name" value="SGNH_hydro_sf"/>
</dbReference>
<dbReference type="FunFam" id="3.40.50.1110:FF:000003">
    <property type="entry name" value="GDSL esterase/lipase APG"/>
    <property type="match status" value="1"/>
</dbReference>
<comment type="caution">
    <text evidence="3">The sequence shown here is derived from an EMBL/GenBank/DDBJ whole genome shotgun (WGS) entry which is preliminary data.</text>
</comment>
<dbReference type="OrthoDB" id="1600564at2759"/>
<dbReference type="InterPro" id="IPR050592">
    <property type="entry name" value="GDSL_lipolytic_enzyme"/>
</dbReference>
<dbReference type="SUPFAM" id="SSF52266">
    <property type="entry name" value="SGNH hydrolase"/>
    <property type="match status" value="1"/>
</dbReference>
<sequence>MKAPLYSTVTCCVRCLLILLSLCRIRPCSTVDTEKKVLPKENIPALLAFGDSIVDPGNNNEILLTLIKANFPPYGKDFEDGKATGRFSNGRIPTDFLADALGVKKLLPAYLDPDLQEEELLTGVSFASSACGFDPLTSRIFNVKSMKDQLNMFKEYTAKVKAMVGEQQTNFILGNSVYVVVAGTDDIANTYFSTPFIRDDYDVDSYTNLVRNSASSFIEKLYKFGARKIFVSNAPPLGCIPSQRTLGGGPNRECAEDREKATQLFNNKLAVELEALGHRLPDSEIVCMDIYSIFLDLIENGINYGFEVVDKGCCGSGVIEVAVFCNLFSTTCEDRAKYLFWDSYHPSEKAYKIIVDQIVEKYMKHFF</sequence>
<reference evidence="3" key="1">
    <citation type="submission" date="2022-04" db="EMBL/GenBank/DDBJ databases">
        <title>Carnegiea gigantea Genome sequencing and assembly v2.</title>
        <authorList>
            <person name="Copetti D."/>
            <person name="Sanderson M.J."/>
            <person name="Burquez A."/>
            <person name="Wojciechowski M.F."/>
        </authorList>
    </citation>
    <scope>NUCLEOTIDE SEQUENCE</scope>
    <source>
        <strain evidence="3">SGP5-SGP5p</strain>
        <tissue evidence="3">Aerial part</tissue>
    </source>
</reference>
<protein>
    <recommendedName>
        <fullName evidence="5">GDSL esterase/lipase EXL3</fullName>
    </recommendedName>
</protein>
<evidence type="ECO:0000313" key="3">
    <source>
        <dbReference type="EMBL" id="KAJ8422933.1"/>
    </source>
</evidence>
<proteinExistence type="inferred from homology"/>
<accession>A0A9Q1GQS7</accession>
<dbReference type="AlphaFoldDB" id="A0A9Q1GQS7"/>
<evidence type="ECO:0000313" key="4">
    <source>
        <dbReference type="Proteomes" id="UP001153076"/>
    </source>
</evidence>